<protein>
    <submittedName>
        <fullName evidence="1">Uncharacterized protein</fullName>
    </submittedName>
</protein>
<keyword evidence="2" id="KW-1185">Reference proteome</keyword>
<dbReference type="AlphaFoldDB" id="A0A9Q8LGJ6"/>
<dbReference type="KEGG" id="ffu:CLAFUR5_05230"/>
<reference evidence="1" key="2">
    <citation type="journal article" date="2022" name="Microb. Genom.">
        <title>A chromosome-scale genome assembly of the tomato pathogen Cladosporium fulvum reveals a compartmentalized genome architecture and the presence of a dispensable chromosome.</title>
        <authorList>
            <person name="Zaccaron A.Z."/>
            <person name="Chen L.H."/>
            <person name="Samaras A."/>
            <person name="Stergiopoulos I."/>
        </authorList>
    </citation>
    <scope>NUCLEOTIDE SEQUENCE</scope>
    <source>
        <strain evidence="1">Race5_Kim</strain>
    </source>
</reference>
<dbReference type="EMBL" id="CP090166">
    <property type="protein sequence ID" value="UJO17090.1"/>
    <property type="molecule type" value="Genomic_DNA"/>
</dbReference>
<reference evidence="1" key="1">
    <citation type="submission" date="2021-12" db="EMBL/GenBank/DDBJ databases">
        <authorList>
            <person name="Zaccaron A."/>
            <person name="Stergiopoulos I."/>
        </authorList>
    </citation>
    <scope>NUCLEOTIDE SEQUENCE</scope>
    <source>
        <strain evidence="1">Race5_Kim</strain>
    </source>
</reference>
<dbReference type="Proteomes" id="UP000756132">
    <property type="component" value="Chromosome 4"/>
</dbReference>
<dbReference type="RefSeq" id="XP_047761456.1">
    <property type="nucleotide sequence ID" value="XM_047904378.1"/>
</dbReference>
<organism evidence="1 2">
    <name type="scientific">Passalora fulva</name>
    <name type="common">Tomato leaf mold</name>
    <name type="synonym">Cladosporium fulvum</name>
    <dbReference type="NCBI Taxonomy" id="5499"/>
    <lineage>
        <taxon>Eukaryota</taxon>
        <taxon>Fungi</taxon>
        <taxon>Dikarya</taxon>
        <taxon>Ascomycota</taxon>
        <taxon>Pezizomycotina</taxon>
        <taxon>Dothideomycetes</taxon>
        <taxon>Dothideomycetidae</taxon>
        <taxon>Mycosphaerellales</taxon>
        <taxon>Mycosphaerellaceae</taxon>
        <taxon>Fulvia</taxon>
    </lineage>
</organism>
<sequence>MVNNHDSRYREEGFALNILWNKMRKAMFWRPAPLYLPDLLINTKSNSPTRVMTVNILVPDRKTAHTILGKSLATGSWGRMYLTDPCPPIRLRVAYFIHRQGVYDELHTNYGKVYRSSLEAEMADVSMQVALVKPCTIGTMWRLAAKMALQDKYIRDKITVQQRLGRCIEAREDGRNFGEIELEDMSKERDGFTFEEWQLRVHCRSKMIKKMQKAVTDRYAEAMA</sequence>
<gene>
    <name evidence="1" type="ORF">CLAFUR5_05230</name>
</gene>
<dbReference type="GeneID" id="71985108"/>
<accession>A0A9Q8LGJ6</accession>
<proteinExistence type="predicted"/>
<evidence type="ECO:0000313" key="1">
    <source>
        <dbReference type="EMBL" id="UJO17090.1"/>
    </source>
</evidence>
<name>A0A9Q8LGJ6_PASFU</name>
<evidence type="ECO:0000313" key="2">
    <source>
        <dbReference type="Proteomes" id="UP000756132"/>
    </source>
</evidence>